<dbReference type="Proteomes" id="UP000179807">
    <property type="component" value="Unassembled WGS sequence"/>
</dbReference>
<dbReference type="PANTHER" id="PTHR24159:SF5">
    <property type="entry name" value="ANK_REP_REGION DOMAIN-CONTAINING PROTEIN"/>
    <property type="match status" value="1"/>
</dbReference>
<dbReference type="RefSeq" id="XP_068361300.1">
    <property type="nucleotide sequence ID" value="XM_068503159.1"/>
</dbReference>
<dbReference type="EMBL" id="MLAK01000676">
    <property type="protein sequence ID" value="OHT08164.1"/>
    <property type="molecule type" value="Genomic_DNA"/>
</dbReference>
<dbReference type="SUPFAM" id="SSF48403">
    <property type="entry name" value="Ankyrin repeat"/>
    <property type="match status" value="1"/>
</dbReference>
<evidence type="ECO:0000313" key="1">
    <source>
        <dbReference type="EMBL" id="OHT08164.1"/>
    </source>
</evidence>
<gene>
    <name evidence="1" type="ORF">TRFO_23451</name>
</gene>
<name>A0A1J4KEJ6_9EUKA</name>
<dbReference type="AlphaFoldDB" id="A0A1J4KEJ6"/>
<keyword evidence="2" id="KW-1185">Reference proteome</keyword>
<sequence>MKIIGLDEFKKDIGILRYLQRKVISILSSEDDIISGKVDKLFGFLKSISISHNFGLYEGFLRILTHISIYFGVSQKAERKKRNQTIFFNILNELISQHSLKNAFHQTTLAFIFRKNKHFLLFLVQNGILDISFIIKEIASDKNFFLFFIPEIVEHSPQLFLKKMKDFKLTKDEIVKIYDKLNISIQDDLENEKLGEDEKETMNKNNSSQENNHVNQNEIRKEIHSQEEIAQIIRDDNLDLFIENISSNVDFDINSKILPSFLENNPDINHGQNGITVLEYSMAFGSMNIFRYLWVNKAEYSKQSLNYSIIGGNSEIIHTLEEKLNPDQDEQFYSSLFGTPNKSKFQFDEENYYKSIEYYQNEISEYFRNTIKMEPLEILNRLSFPEHIRQHKYAKFLFNGNQPEIIENISIFAQTSNFELFSEILDTESPFKKFLNTKIFSLLIPYIYEIITMYNMNNSSVTFYLLYQFICQQPGFDVNSKRHHILFYYSQLFFVHKRNIIFI</sequence>
<evidence type="ECO:0000313" key="2">
    <source>
        <dbReference type="Proteomes" id="UP000179807"/>
    </source>
</evidence>
<dbReference type="VEuPathDB" id="TrichDB:TRFO_23451"/>
<organism evidence="1 2">
    <name type="scientific">Tritrichomonas foetus</name>
    <dbReference type="NCBI Taxonomy" id="1144522"/>
    <lineage>
        <taxon>Eukaryota</taxon>
        <taxon>Metamonada</taxon>
        <taxon>Parabasalia</taxon>
        <taxon>Tritrichomonadida</taxon>
        <taxon>Tritrichomonadidae</taxon>
        <taxon>Tritrichomonas</taxon>
    </lineage>
</organism>
<reference evidence="1" key="1">
    <citation type="submission" date="2016-10" db="EMBL/GenBank/DDBJ databases">
        <authorList>
            <person name="Benchimol M."/>
            <person name="Almeida L.G."/>
            <person name="Vasconcelos A.T."/>
            <person name="Perreira-Neves A."/>
            <person name="Rosa I.A."/>
            <person name="Tasca T."/>
            <person name="Bogo M.R."/>
            <person name="de Souza W."/>
        </authorList>
    </citation>
    <scope>NUCLEOTIDE SEQUENCE [LARGE SCALE GENOMIC DNA]</scope>
    <source>
        <strain evidence="1">K</strain>
    </source>
</reference>
<proteinExistence type="predicted"/>
<dbReference type="PANTHER" id="PTHR24159">
    <property type="match status" value="1"/>
</dbReference>
<dbReference type="GeneID" id="94837863"/>
<evidence type="ECO:0008006" key="3">
    <source>
        <dbReference type="Google" id="ProtNLM"/>
    </source>
</evidence>
<protein>
    <recommendedName>
        <fullName evidence="3">DUF3447 domain-containing protein</fullName>
    </recommendedName>
</protein>
<comment type="caution">
    <text evidence="1">The sequence shown here is derived from an EMBL/GenBank/DDBJ whole genome shotgun (WGS) entry which is preliminary data.</text>
</comment>
<dbReference type="InterPro" id="IPR036770">
    <property type="entry name" value="Ankyrin_rpt-contain_sf"/>
</dbReference>
<accession>A0A1J4KEJ6</accession>